<comment type="catalytic activity">
    <reaction evidence="9">
        <text>(2R)-3-phosphoglycerate + NAD(+) = 3-phosphooxypyruvate + NADH + H(+)</text>
        <dbReference type="Rhea" id="RHEA:12641"/>
        <dbReference type="ChEBI" id="CHEBI:15378"/>
        <dbReference type="ChEBI" id="CHEBI:18110"/>
        <dbReference type="ChEBI" id="CHEBI:57540"/>
        <dbReference type="ChEBI" id="CHEBI:57945"/>
        <dbReference type="ChEBI" id="CHEBI:58272"/>
        <dbReference type="EC" id="1.1.1.95"/>
    </reaction>
</comment>
<dbReference type="CDD" id="cd04901">
    <property type="entry name" value="ACT_3PGDH"/>
    <property type="match status" value="1"/>
</dbReference>
<evidence type="ECO:0000313" key="12">
    <source>
        <dbReference type="EMBL" id="MCR9036970.1"/>
    </source>
</evidence>
<reference evidence="12 13" key="1">
    <citation type="submission" date="2022-08" db="EMBL/GenBank/DDBJ databases">
        <title>Tractidigestivibacter montrealensis type strain KD21.</title>
        <authorList>
            <person name="Diop K."/>
            <person name="Richard C."/>
            <person name="Routy B."/>
        </authorList>
    </citation>
    <scope>NUCLEOTIDE SEQUENCE [LARGE SCALE GENOMIC DNA]</scope>
    <source>
        <strain evidence="12 13">KD21</strain>
    </source>
</reference>
<dbReference type="InterPro" id="IPR045865">
    <property type="entry name" value="ACT-like_dom_sf"/>
</dbReference>
<evidence type="ECO:0000256" key="3">
    <source>
        <dbReference type="ARBA" id="ARBA00005854"/>
    </source>
</evidence>
<dbReference type="InterPro" id="IPR006140">
    <property type="entry name" value="D-isomer_DH_NAD-bd"/>
</dbReference>
<evidence type="ECO:0000256" key="9">
    <source>
        <dbReference type="ARBA" id="ARBA00048731"/>
    </source>
</evidence>
<dbReference type="PANTHER" id="PTHR42938:SF47">
    <property type="entry name" value="HYDROXYPYRUVATE REDUCTASE"/>
    <property type="match status" value="1"/>
</dbReference>
<evidence type="ECO:0000256" key="10">
    <source>
        <dbReference type="RuleBase" id="RU003719"/>
    </source>
</evidence>
<protein>
    <recommendedName>
        <fullName evidence="6">D-3-phosphoglycerate dehydrogenase</fullName>
        <ecNumber evidence="4">1.1.1.399</ecNumber>
        <ecNumber evidence="5">1.1.1.95</ecNumber>
    </recommendedName>
    <alternativeName>
        <fullName evidence="7">2-oxoglutarate reductase</fullName>
    </alternativeName>
</protein>
<evidence type="ECO:0000313" key="13">
    <source>
        <dbReference type="Proteomes" id="UP001204320"/>
    </source>
</evidence>
<comment type="catalytic activity">
    <reaction evidence="8">
        <text>(R)-2-hydroxyglutarate + NAD(+) = 2-oxoglutarate + NADH + H(+)</text>
        <dbReference type="Rhea" id="RHEA:49612"/>
        <dbReference type="ChEBI" id="CHEBI:15378"/>
        <dbReference type="ChEBI" id="CHEBI:15801"/>
        <dbReference type="ChEBI" id="CHEBI:16810"/>
        <dbReference type="ChEBI" id="CHEBI:57540"/>
        <dbReference type="ChEBI" id="CHEBI:57945"/>
        <dbReference type="EC" id="1.1.1.399"/>
    </reaction>
</comment>
<evidence type="ECO:0000256" key="7">
    <source>
        <dbReference type="ARBA" id="ARBA00030455"/>
    </source>
</evidence>
<dbReference type="EMBL" id="JANSKA010000005">
    <property type="protein sequence ID" value="MCR9036970.1"/>
    <property type="molecule type" value="Genomic_DNA"/>
</dbReference>
<evidence type="ECO:0000256" key="1">
    <source>
        <dbReference type="ARBA" id="ARBA00003800"/>
    </source>
</evidence>
<comment type="pathway">
    <text evidence="2">Amino-acid biosynthesis; L-serine biosynthesis; L-serine from 3-phospho-D-glycerate: step 1/3.</text>
</comment>
<dbReference type="InterPro" id="IPR036291">
    <property type="entry name" value="NAD(P)-bd_dom_sf"/>
</dbReference>
<dbReference type="SUPFAM" id="SSF55021">
    <property type="entry name" value="ACT-like"/>
    <property type="match status" value="1"/>
</dbReference>
<name>A0ABT1Z9R7_9ACTN</name>
<dbReference type="EC" id="1.1.1.95" evidence="5"/>
<evidence type="ECO:0000259" key="11">
    <source>
        <dbReference type="PROSITE" id="PS51671"/>
    </source>
</evidence>
<feature type="domain" description="ACT" evidence="11">
    <location>
        <begin position="318"/>
        <end position="388"/>
    </location>
</feature>
<keyword evidence="10" id="KW-0560">Oxidoreductase</keyword>
<dbReference type="Gene3D" id="3.40.50.720">
    <property type="entry name" value="NAD(P)-binding Rossmann-like Domain"/>
    <property type="match status" value="2"/>
</dbReference>
<comment type="function">
    <text evidence="1">Catalyzes the reversible oxidation of 3-phospho-D-glycerate to 3-phosphonooxypyruvate, the first step of the phosphorylated L-serine biosynthesis pathway. Also catalyzes the reversible oxidation of 2-hydroxyglutarate to 2-oxoglutarate.</text>
</comment>
<dbReference type="Proteomes" id="UP001204320">
    <property type="component" value="Unassembled WGS sequence"/>
</dbReference>
<sequence length="389" mass="41497">MYKVHCMNNIAKAGTDRLGANYELTDALEDADAIMVRSASLHETQFPKGLLAIARAGAGVNNIPLDRCADEGIVVFNTPGANANAVKELVFAGLLLASRDIVGGIEWVRANADDPDLAKHAEKAKKQFAGHELAGKRLGVIGLGAIGAAVANTATRFGMQAVGYDPYLSVSAAWNLDRRIEHADDLSRLVADCDYITIHVPAMDSTKNMVNAELISQMKPGAVVLNFARNTIVDERAMAAALAEGHIARYVTDFPNPVSADMKNAIVLPHLGASTTEAEENCAVMAAEELRDFIENGNITHSVNFGAVDLGPIASGERLAIIHQNVQGMIGKFSQYLADNGINIENMANKSRGSMAYTLIDIAGEVPADVIDRLAQAGGVRRIRVIRSK</sequence>
<dbReference type="PROSITE" id="PS51671">
    <property type="entry name" value="ACT"/>
    <property type="match status" value="1"/>
</dbReference>
<comment type="similarity">
    <text evidence="3 10">Belongs to the D-isomer specific 2-hydroxyacid dehydrogenase family.</text>
</comment>
<dbReference type="InterPro" id="IPR006139">
    <property type="entry name" value="D-isomer_2_OHA_DH_cat_dom"/>
</dbReference>
<accession>A0ABT1Z9R7</accession>
<dbReference type="RefSeq" id="WP_258499417.1">
    <property type="nucleotide sequence ID" value="NZ_JANSKA010000005.1"/>
</dbReference>
<dbReference type="Gene3D" id="3.30.70.260">
    <property type="match status" value="1"/>
</dbReference>
<dbReference type="PANTHER" id="PTHR42938">
    <property type="entry name" value="FORMATE DEHYDROGENASE 1"/>
    <property type="match status" value="1"/>
</dbReference>
<evidence type="ECO:0000256" key="8">
    <source>
        <dbReference type="ARBA" id="ARBA00048126"/>
    </source>
</evidence>
<keyword evidence="13" id="KW-1185">Reference proteome</keyword>
<dbReference type="SUPFAM" id="SSF52283">
    <property type="entry name" value="Formate/glycerate dehydrogenase catalytic domain-like"/>
    <property type="match status" value="1"/>
</dbReference>
<dbReference type="Pfam" id="PF02826">
    <property type="entry name" value="2-Hacid_dh_C"/>
    <property type="match status" value="1"/>
</dbReference>
<organism evidence="12 13">
    <name type="scientific">Tractidigestivibacter montrealensis</name>
    <dbReference type="NCBI Taxonomy" id="2972466"/>
    <lineage>
        <taxon>Bacteria</taxon>
        <taxon>Bacillati</taxon>
        <taxon>Actinomycetota</taxon>
        <taxon>Coriobacteriia</taxon>
        <taxon>Coriobacteriales</taxon>
        <taxon>Atopobiaceae</taxon>
        <taxon>Tractidigestivibacter</taxon>
    </lineage>
</organism>
<evidence type="ECO:0000256" key="4">
    <source>
        <dbReference type="ARBA" id="ARBA00013001"/>
    </source>
</evidence>
<dbReference type="CDD" id="cd12174">
    <property type="entry name" value="PGDH_like_3"/>
    <property type="match status" value="1"/>
</dbReference>
<gene>
    <name evidence="12" type="ORF">NVS32_08440</name>
</gene>
<proteinExistence type="inferred from homology"/>
<dbReference type="Pfam" id="PF00389">
    <property type="entry name" value="2-Hacid_dh"/>
    <property type="match status" value="1"/>
</dbReference>
<evidence type="ECO:0000256" key="5">
    <source>
        <dbReference type="ARBA" id="ARBA00013143"/>
    </source>
</evidence>
<comment type="caution">
    <text evidence="12">The sequence shown here is derived from an EMBL/GenBank/DDBJ whole genome shotgun (WGS) entry which is preliminary data.</text>
</comment>
<evidence type="ECO:0000256" key="6">
    <source>
        <dbReference type="ARBA" id="ARBA00021582"/>
    </source>
</evidence>
<dbReference type="SUPFAM" id="SSF51735">
    <property type="entry name" value="NAD(P)-binding Rossmann-fold domains"/>
    <property type="match status" value="1"/>
</dbReference>
<dbReference type="EC" id="1.1.1.399" evidence="4"/>
<dbReference type="InterPro" id="IPR002912">
    <property type="entry name" value="ACT_dom"/>
</dbReference>
<evidence type="ECO:0000256" key="2">
    <source>
        <dbReference type="ARBA" id="ARBA00005216"/>
    </source>
</evidence>